<evidence type="ECO:0000313" key="3">
    <source>
        <dbReference type="Proteomes" id="UP000499080"/>
    </source>
</evidence>
<dbReference type="AlphaFoldDB" id="A0A4Y2EGM5"/>
<reference evidence="2 3" key="1">
    <citation type="journal article" date="2019" name="Sci. Rep.">
        <title>Orb-weaving spider Araneus ventricosus genome elucidates the spidroin gene catalogue.</title>
        <authorList>
            <person name="Kono N."/>
            <person name="Nakamura H."/>
            <person name="Ohtoshi R."/>
            <person name="Moran D.A.P."/>
            <person name="Shinohara A."/>
            <person name="Yoshida Y."/>
            <person name="Fujiwara M."/>
            <person name="Mori M."/>
            <person name="Tomita M."/>
            <person name="Arakawa K."/>
        </authorList>
    </citation>
    <scope>NUCLEOTIDE SEQUENCE [LARGE SCALE GENOMIC DNA]</scope>
</reference>
<dbReference type="InterPro" id="IPR004875">
    <property type="entry name" value="DDE_SF_endonuclease_dom"/>
</dbReference>
<dbReference type="Pfam" id="PF03184">
    <property type="entry name" value="DDE_1"/>
    <property type="match status" value="1"/>
</dbReference>
<feature type="domain" description="DDE-1" evidence="1">
    <location>
        <begin position="3"/>
        <end position="156"/>
    </location>
</feature>
<gene>
    <name evidence="2" type="primary">Tigd4_263</name>
    <name evidence="2" type="ORF">AVEN_250443_1</name>
</gene>
<evidence type="ECO:0000259" key="1">
    <source>
        <dbReference type="Pfam" id="PF03184"/>
    </source>
</evidence>
<accession>A0A4Y2EGM5</accession>
<sequence>MNDSEKQKQTVVGKSQKPRCFKNVKKLLVDYKSNKNAWMTSDLFQKYLRQWGKEMAKKKREIVLLIDNCTAHTEPSNLQWIKVVFLPPNTTSVLQSMDQGVIRSLKCHYRKQLILRILEFYVYDKNKDYDIFLLDAVVLLKKSWRLVTEETIRNCFSHVGLTKTQHMEDDGEEDDNLPLSKWLENHGVNTFSQNEIEHFECCDDDVITSGEVSEEDIVALVNEKKQLYCRFVFRYGGRTRRTRAFNCRCKSSCKRFEQFFCHRKHRRTCCGPVENSG</sequence>
<comment type="caution">
    <text evidence="2">The sequence shown here is derived from an EMBL/GenBank/DDBJ whole genome shotgun (WGS) entry which is preliminary data.</text>
</comment>
<dbReference type="InterPro" id="IPR036397">
    <property type="entry name" value="RNaseH_sf"/>
</dbReference>
<proteinExistence type="predicted"/>
<dbReference type="PANTHER" id="PTHR19303">
    <property type="entry name" value="TRANSPOSON"/>
    <property type="match status" value="1"/>
</dbReference>
<keyword evidence="3" id="KW-1185">Reference proteome</keyword>
<organism evidence="2 3">
    <name type="scientific">Araneus ventricosus</name>
    <name type="common">Orbweaver spider</name>
    <name type="synonym">Epeira ventricosa</name>
    <dbReference type="NCBI Taxonomy" id="182803"/>
    <lineage>
        <taxon>Eukaryota</taxon>
        <taxon>Metazoa</taxon>
        <taxon>Ecdysozoa</taxon>
        <taxon>Arthropoda</taxon>
        <taxon>Chelicerata</taxon>
        <taxon>Arachnida</taxon>
        <taxon>Araneae</taxon>
        <taxon>Araneomorphae</taxon>
        <taxon>Entelegynae</taxon>
        <taxon>Araneoidea</taxon>
        <taxon>Araneidae</taxon>
        <taxon>Araneus</taxon>
    </lineage>
</organism>
<dbReference type="GO" id="GO:0005634">
    <property type="term" value="C:nucleus"/>
    <property type="evidence" value="ECO:0007669"/>
    <property type="project" value="TreeGrafter"/>
</dbReference>
<dbReference type="PANTHER" id="PTHR19303:SF73">
    <property type="entry name" value="PROTEIN PDC2"/>
    <property type="match status" value="1"/>
</dbReference>
<dbReference type="InterPro" id="IPR050863">
    <property type="entry name" value="CenT-Element_Derived"/>
</dbReference>
<dbReference type="EMBL" id="BGPR01000584">
    <property type="protein sequence ID" value="GBM27416.1"/>
    <property type="molecule type" value="Genomic_DNA"/>
</dbReference>
<evidence type="ECO:0000313" key="2">
    <source>
        <dbReference type="EMBL" id="GBM27416.1"/>
    </source>
</evidence>
<dbReference type="GO" id="GO:0003677">
    <property type="term" value="F:DNA binding"/>
    <property type="evidence" value="ECO:0007669"/>
    <property type="project" value="TreeGrafter"/>
</dbReference>
<dbReference type="Gene3D" id="3.30.420.10">
    <property type="entry name" value="Ribonuclease H-like superfamily/Ribonuclease H"/>
    <property type="match status" value="1"/>
</dbReference>
<protein>
    <submittedName>
        <fullName evidence="2">Tigger transposable element-derived protein 4</fullName>
    </submittedName>
</protein>
<name>A0A4Y2EGM5_ARAVE</name>
<dbReference type="OrthoDB" id="2392502at2759"/>
<dbReference type="Proteomes" id="UP000499080">
    <property type="component" value="Unassembled WGS sequence"/>
</dbReference>